<name>I3YPN8_ALIFI</name>
<organism evidence="2 3">
    <name type="scientific">Alistipes finegoldii (strain DSM 17242 / JCM 16770 / CCUG 46020 / CIP 107999 / KCTC 15236 / AHN 2437)</name>
    <dbReference type="NCBI Taxonomy" id="679935"/>
    <lineage>
        <taxon>Bacteria</taxon>
        <taxon>Pseudomonadati</taxon>
        <taxon>Bacteroidota</taxon>
        <taxon>Bacteroidia</taxon>
        <taxon>Bacteroidales</taxon>
        <taxon>Rikenellaceae</taxon>
        <taxon>Alistipes</taxon>
    </lineage>
</organism>
<keyword evidence="1" id="KW-0472">Membrane</keyword>
<dbReference type="Proteomes" id="UP000006052">
    <property type="component" value="Chromosome"/>
</dbReference>
<evidence type="ECO:0000313" key="2">
    <source>
        <dbReference type="EMBL" id="AFL78956.1"/>
    </source>
</evidence>
<dbReference type="PATRIC" id="fig|679935.3.peg.2614"/>
<dbReference type="STRING" id="679935.Alfi_2696"/>
<accession>I3YPN8</accession>
<dbReference type="RefSeq" id="WP_014776169.1">
    <property type="nucleotide sequence ID" value="NC_018011.1"/>
</dbReference>
<feature type="transmembrane region" description="Helical" evidence="1">
    <location>
        <begin position="6"/>
        <end position="25"/>
    </location>
</feature>
<dbReference type="HOGENOM" id="CLU_3039718_0_0_10"/>
<gene>
    <name evidence="2" type="ordered locus">Alfi_2696</name>
</gene>
<dbReference type="AlphaFoldDB" id="I3YPN8"/>
<keyword evidence="1" id="KW-0812">Transmembrane</keyword>
<evidence type="ECO:0000256" key="1">
    <source>
        <dbReference type="SAM" id="Phobius"/>
    </source>
</evidence>
<proteinExistence type="predicted"/>
<protein>
    <submittedName>
        <fullName evidence="2">Uncharacterized protein</fullName>
    </submittedName>
</protein>
<dbReference type="EMBL" id="CP003274">
    <property type="protein sequence ID" value="AFL78956.1"/>
    <property type="molecule type" value="Genomic_DNA"/>
</dbReference>
<sequence>MNETLVFLVSGVIAALISAMVCLLFRLWDSQRAKCNAVQRPTADTLARGGSRGK</sequence>
<dbReference type="KEGG" id="afd:Alfi_2696"/>
<keyword evidence="1" id="KW-1133">Transmembrane helix</keyword>
<reference evidence="3" key="1">
    <citation type="journal article" date="2013" name="Stand. Genomic Sci.">
        <title>Complete genome sequence of the bile-resistant pigment-producing anaerobe Alistipes finegoldii type strain (AHN2437(T)).</title>
        <authorList>
            <person name="Mavromatis K."/>
            <person name="Stackebrandt E."/>
            <person name="Munk C."/>
            <person name="Lapidus A."/>
            <person name="Nolan M."/>
            <person name="Lucas S."/>
            <person name="Hammon N."/>
            <person name="Deshpande S."/>
            <person name="Cheng J.F."/>
            <person name="Tapia R."/>
            <person name="Goodwin L.A."/>
            <person name="Pitluck S."/>
            <person name="Liolios K."/>
            <person name="Pagani I."/>
            <person name="Ivanova N."/>
            <person name="Mikhailova N."/>
            <person name="Huntemann M."/>
            <person name="Pati A."/>
            <person name="Chen A."/>
            <person name="Palaniappan K."/>
            <person name="Land M."/>
            <person name="Hauser L."/>
            <person name="Rohde M."/>
            <person name="Gronow S."/>
            <person name="Goker M."/>
            <person name="Detter J.C."/>
            <person name="Bristow J."/>
            <person name="Eisen J.A."/>
            <person name="Markowitz V."/>
            <person name="Hugenholtz P."/>
            <person name="Kyrpides N.C."/>
            <person name="Klenk H.P."/>
            <person name="Woyke T."/>
        </authorList>
    </citation>
    <scope>NUCLEOTIDE SEQUENCE</scope>
    <source>
        <strain evidence="3">DSM 17242 / JCM 16770 / AHN 2437 / CCUG 46020 / CIP 107999</strain>
    </source>
</reference>
<evidence type="ECO:0000313" key="3">
    <source>
        <dbReference type="Proteomes" id="UP000006052"/>
    </source>
</evidence>